<gene>
    <name evidence="1 3" type="ORF">BDZ99DRAFT_468783</name>
</gene>
<organism evidence="1">
    <name type="scientific">Mytilinidion resinicola</name>
    <dbReference type="NCBI Taxonomy" id="574789"/>
    <lineage>
        <taxon>Eukaryota</taxon>
        <taxon>Fungi</taxon>
        <taxon>Dikarya</taxon>
        <taxon>Ascomycota</taxon>
        <taxon>Pezizomycotina</taxon>
        <taxon>Dothideomycetes</taxon>
        <taxon>Pleosporomycetidae</taxon>
        <taxon>Mytilinidiales</taxon>
        <taxon>Mytilinidiaceae</taxon>
        <taxon>Mytilinidion</taxon>
    </lineage>
</organism>
<reference evidence="3" key="2">
    <citation type="submission" date="2020-04" db="EMBL/GenBank/DDBJ databases">
        <authorList>
            <consortium name="NCBI Genome Project"/>
        </authorList>
    </citation>
    <scope>NUCLEOTIDE SEQUENCE</scope>
    <source>
        <strain evidence="3">CBS 304.34</strain>
    </source>
</reference>
<dbReference type="Proteomes" id="UP000504636">
    <property type="component" value="Unplaced"/>
</dbReference>
<reference evidence="1 3" key="1">
    <citation type="journal article" date="2020" name="Stud. Mycol.">
        <title>101 Dothideomycetes genomes: a test case for predicting lifestyles and emergence of pathogens.</title>
        <authorList>
            <person name="Haridas S."/>
            <person name="Albert R."/>
            <person name="Binder M."/>
            <person name="Bloem J."/>
            <person name="Labutti K."/>
            <person name="Salamov A."/>
            <person name="Andreopoulos B."/>
            <person name="Baker S."/>
            <person name="Barry K."/>
            <person name="Bills G."/>
            <person name="Bluhm B."/>
            <person name="Cannon C."/>
            <person name="Castanera R."/>
            <person name="Culley D."/>
            <person name="Daum C."/>
            <person name="Ezra D."/>
            <person name="Gonzalez J."/>
            <person name="Henrissat B."/>
            <person name="Kuo A."/>
            <person name="Liang C."/>
            <person name="Lipzen A."/>
            <person name="Lutzoni F."/>
            <person name="Magnuson J."/>
            <person name="Mondo S."/>
            <person name="Nolan M."/>
            <person name="Ohm R."/>
            <person name="Pangilinan J."/>
            <person name="Park H.-J."/>
            <person name="Ramirez L."/>
            <person name="Alfaro M."/>
            <person name="Sun H."/>
            <person name="Tritt A."/>
            <person name="Yoshinaga Y."/>
            <person name="Zwiers L.-H."/>
            <person name="Turgeon B."/>
            <person name="Goodwin S."/>
            <person name="Spatafora J."/>
            <person name="Crous P."/>
            <person name="Grigoriev I."/>
        </authorList>
    </citation>
    <scope>NUCLEOTIDE SEQUENCE</scope>
    <source>
        <strain evidence="1 3">CBS 304.34</strain>
    </source>
</reference>
<dbReference type="GeneID" id="54462234"/>
<accession>A0A6A6Y4Y2</accession>
<protein>
    <submittedName>
        <fullName evidence="1 3">Uncharacterized protein</fullName>
    </submittedName>
</protein>
<evidence type="ECO:0000313" key="3">
    <source>
        <dbReference type="RefSeq" id="XP_033569811.1"/>
    </source>
</evidence>
<dbReference type="RefSeq" id="XP_033569811.1">
    <property type="nucleotide sequence ID" value="XM_033721341.1"/>
</dbReference>
<dbReference type="AlphaFoldDB" id="A0A6A6Y4Y2"/>
<sequence>MLSLLPLRLLSPLCLLLLRLLSSLRLLLLRLLSSLCLPLLSVSRDIPLCRQRNVYSTPLPLIQPTEDHRVKYPKACNNGCRYACPIVMIFEVAHDVEERADDGFDYPFR</sequence>
<evidence type="ECO:0000313" key="2">
    <source>
        <dbReference type="Proteomes" id="UP000504636"/>
    </source>
</evidence>
<proteinExistence type="predicted"/>
<evidence type="ECO:0000313" key="1">
    <source>
        <dbReference type="EMBL" id="KAF2802847.1"/>
    </source>
</evidence>
<name>A0A6A6Y4Y2_9PEZI</name>
<reference evidence="3" key="3">
    <citation type="submission" date="2025-04" db="UniProtKB">
        <authorList>
            <consortium name="RefSeq"/>
        </authorList>
    </citation>
    <scope>IDENTIFICATION</scope>
    <source>
        <strain evidence="3">CBS 304.34</strain>
    </source>
</reference>
<keyword evidence="2" id="KW-1185">Reference proteome</keyword>
<dbReference type="EMBL" id="MU003721">
    <property type="protein sequence ID" value="KAF2802847.1"/>
    <property type="molecule type" value="Genomic_DNA"/>
</dbReference>